<gene>
    <name evidence="14" type="primary">ftsX</name>
    <name evidence="14" type="ORF">ABG79_00920</name>
</gene>
<dbReference type="GO" id="GO:0005886">
    <property type="term" value="C:plasma membrane"/>
    <property type="evidence" value="ECO:0007669"/>
    <property type="project" value="UniProtKB-SubCell"/>
</dbReference>
<dbReference type="PANTHER" id="PTHR47755">
    <property type="entry name" value="CELL DIVISION PROTEIN FTSX"/>
    <property type="match status" value="1"/>
</dbReference>
<evidence type="ECO:0000256" key="5">
    <source>
        <dbReference type="ARBA" id="ARBA00022618"/>
    </source>
</evidence>
<evidence type="ECO:0000256" key="11">
    <source>
        <dbReference type="SAM" id="Phobius"/>
    </source>
</evidence>
<protein>
    <recommendedName>
        <fullName evidence="3 10">Cell division protein FtsX</fullName>
    </recommendedName>
</protein>
<dbReference type="Pfam" id="PF18075">
    <property type="entry name" value="FtsX_ECD"/>
    <property type="match status" value="1"/>
</dbReference>
<evidence type="ECO:0000256" key="9">
    <source>
        <dbReference type="ARBA" id="ARBA00023306"/>
    </source>
</evidence>
<feature type="transmembrane region" description="Helical" evidence="11">
    <location>
        <begin position="24"/>
        <end position="46"/>
    </location>
</feature>
<comment type="subcellular location">
    <subcellularLocation>
        <location evidence="1">Cell membrane</location>
        <topology evidence="1">Multi-pass membrane protein</topology>
    </subcellularLocation>
</comment>
<dbReference type="PATRIC" id="fig|908809.3.peg.932"/>
<dbReference type="OrthoDB" id="9812531at2"/>
<dbReference type="Gene3D" id="3.30.70.3040">
    <property type="match status" value="1"/>
</dbReference>
<evidence type="ECO:0000313" key="15">
    <source>
        <dbReference type="Proteomes" id="UP000052015"/>
    </source>
</evidence>
<comment type="caution">
    <text evidence="14">The sequence shown here is derived from an EMBL/GenBank/DDBJ whole genome shotgun (WGS) entry which is preliminary data.</text>
</comment>
<dbReference type="GO" id="GO:0051301">
    <property type="term" value="P:cell division"/>
    <property type="evidence" value="ECO:0007669"/>
    <property type="project" value="UniProtKB-KW"/>
</dbReference>
<keyword evidence="5 10" id="KW-0132">Cell division</keyword>
<keyword evidence="15" id="KW-1185">Reference proteome</keyword>
<comment type="similarity">
    <text evidence="2 10">Belongs to the ABC-4 integral membrane protein family. FtsX subfamily.</text>
</comment>
<keyword evidence="8 10" id="KW-0472">Membrane</keyword>
<feature type="transmembrane region" description="Helical" evidence="11">
    <location>
        <begin position="267"/>
        <end position="291"/>
    </location>
</feature>
<dbReference type="PANTHER" id="PTHR47755:SF1">
    <property type="entry name" value="CELL DIVISION PROTEIN FTSX"/>
    <property type="match status" value="1"/>
</dbReference>
<keyword evidence="9 10" id="KW-0131">Cell cycle</keyword>
<dbReference type="Pfam" id="PF02687">
    <property type="entry name" value="FtsX"/>
    <property type="match status" value="1"/>
</dbReference>
<proteinExistence type="inferred from homology"/>
<evidence type="ECO:0000313" key="14">
    <source>
        <dbReference type="EMBL" id="KRQ87122.1"/>
    </source>
</evidence>
<feature type="domain" description="FtsX extracellular" evidence="13">
    <location>
        <begin position="61"/>
        <end position="154"/>
    </location>
</feature>
<keyword evidence="6 11" id="KW-0812">Transmembrane</keyword>
<sequence>MAMKIRRLKYYFVEGFKNIIRNRVMAVASISTVAASLFILGIFMTLTLNVNSAVKEIGQTLEIKVYLKDEVTTLQKNNLENEIRSIDGVKEVTYISKEQALEELKKKLGENKSIAEGFEMENPLPQSFIVRVVKPEYISNVSKKISILSGVEKIYDGKGIVEKLIKFTNLIKIASYVLMGLLGTIAAFLISNTIKLAVYARRREISIMKYIGATDWFINWPFIIEGISLGLLGAATSIAVLYLGYSYVVSNISTDIVLFSLVKSGDLIQFMYTKFLIGGIAIGGFGSFLAVKRYLVS</sequence>
<evidence type="ECO:0000256" key="3">
    <source>
        <dbReference type="ARBA" id="ARBA00021907"/>
    </source>
</evidence>
<reference evidence="14 15" key="1">
    <citation type="submission" date="2015-09" db="EMBL/GenBank/DDBJ databases">
        <title>Draft genome sequence of a Caloramator mitchellensis, a moderate thermophile from the Great Artesian Basin of Australia.</title>
        <authorList>
            <person name="Patel B.K."/>
        </authorList>
    </citation>
    <scope>NUCLEOTIDE SEQUENCE [LARGE SCALE GENOMIC DNA]</scope>
    <source>
        <strain evidence="14 15">VF08</strain>
    </source>
</reference>
<dbReference type="RefSeq" id="WP_057977599.1">
    <property type="nucleotide sequence ID" value="NZ_LKHP01000004.1"/>
</dbReference>
<evidence type="ECO:0000256" key="8">
    <source>
        <dbReference type="ARBA" id="ARBA00023136"/>
    </source>
</evidence>
<dbReference type="PIRSF" id="PIRSF003097">
    <property type="entry name" value="FtsX"/>
    <property type="match status" value="1"/>
</dbReference>
<evidence type="ECO:0000259" key="13">
    <source>
        <dbReference type="Pfam" id="PF18075"/>
    </source>
</evidence>
<evidence type="ECO:0000256" key="4">
    <source>
        <dbReference type="ARBA" id="ARBA00022475"/>
    </source>
</evidence>
<dbReference type="InterPro" id="IPR040690">
    <property type="entry name" value="FtsX_ECD"/>
</dbReference>
<keyword evidence="7 11" id="KW-1133">Transmembrane helix</keyword>
<organism evidence="14 15">
    <name type="scientific">Caloramator mitchellensis</name>
    <dbReference type="NCBI Taxonomy" id="908809"/>
    <lineage>
        <taxon>Bacteria</taxon>
        <taxon>Bacillati</taxon>
        <taxon>Bacillota</taxon>
        <taxon>Clostridia</taxon>
        <taxon>Eubacteriales</taxon>
        <taxon>Clostridiaceae</taxon>
        <taxon>Caloramator</taxon>
    </lineage>
</organism>
<dbReference type="InterPro" id="IPR003838">
    <property type="entry name" value="ABC3_permease_C"/>
</dbReference>
<keyword evidence="4 10" id="KW-1003">Cell membrane</keyword>
<evidence type="ECO:0000259" key="12">
    <source>
        <dbReference type="Pfam" id="PF02687"/>
    </source>
</evidence>
<dbReference type="InterPro" id="IPR004513">
    <property type="entry name" value="FtsX"/>
</dbReference>
<name>A0A0R3K2H6_CALMK</name>
<dbReference type="EMBL" id="LKHP01000004">
    <property type="protein sequence ID" value="KRQ87122.1"/>
    <property type="molecule type" value="Genomic_DNA"/>
</dbReference>
<evidence type="ECO:0000256" key="10">
    <source>
        <dbReference type="PIRNR" id="PIRNR003097"/>
    </source>
</evidence>
<accession>A0A0R3K2H6</accession>
<dbReference type="STRING" id="908809.ABG79_00920"/>
<evidence type="ECO:0000256" key="1">
    <source>
        <dbReference type="ARBA" id="ARBA00004651"/>
    </source>
</evidence>
<dbReference type="NCBIfam" id="NF038347">
    <property type="entry name" value="FtsX_Gpos"/>
    <property type="match status" value="1"/>
</dbReference>
<feature type="transmembrane region" description="Helical" evidence="11">
    <location>
        <begin position="220"/>
        <end position="247"/>
    </location>
</feature>
<evidence type="ECO:0000256" key="6">
    <source>
        <dbReference type="ARBA" id="ARBA00022692"/>
    </source>
</evidence>
<comment type="function">
    <text evidence="10">Part of the ABC transporter FtsEX involved in asymmetric cellular division facilitating the initiation of sporulation.</text>
</comment>
<feature type="domain" description="ABC3 transporter permease C-terminal" evidence="12">
    <location>
        <begin position="177"/>
        <end position="294"/>
    </location>
</feature>
<dbReference type="Proteomes" id="UP000052015">
    <property type="component" value="Unassembled WGS sequence"/>
</dbReference>
<evidence type="ECO:0000256" key="2">
    <source>
        <dbReference type="ARBA" id="ARBA00007379"/>
    </source>
</evidence>
<dbReference type="AlphaFoldDB" id="A0A0R3K2H6"/>
<evidence type="ECO:0000256" key="7">
    <source>
        <dbReference type="ARBA" id="ARBA00022989"/>
    </source>
</evidence>
<feature type="transmembrane region" description="Helical" evidence="11">
    <location>
        <begin position="173"/>
        <end position="199"/>
    </location>
</feature>
<dbReference type="InterPro" id="IPR058204">
    <property type="entry name" value="FtsX_firmicutes-type"/>
</dbReference>